<reference evidence="2" key="1">
    <citation type="submission" date="2013-08" db="EMBL/GenBank/DDBJ databases">
        <authorList>
            <person name="Mendez C."/>
            <person name="Richter M."/>
            <person name="Ferrer M."/>
            <person name="Sanchez J."/>
        </authorList>
    </citation>
    <scope>NUCLEOTIDE SEQUENCE</scope>
</reference>
<name>T0YYB8_9ZZZZ</name>
<feature type="non-terminal residue" evidence="2">
    <location>
        <position position="178"/>
    </location>
</feature>
<feature type="non-terminal residue" evidence="2">
    <location>
        <position position="1"/>
    </location>
</feature>
<dbReference type="SUPFAM" id="SSF53098">
    <property type="entry name" value="Ribonuclease H-like"/>
    <property type="match status" value="1"/>
</dbReference>
<sequence>RPVALPVGFALVVKNSGDSSRLALARRLVEALAVALPGRRIDVVADSAYAGKVLRGLPDSVTWTTRLRSNASLYELAPRRTGKRGRPRLKGSKLPTLAKLATNTKFTPVTVTAYGTTTTVSVAVIRCLWYGVFGPQAVQVVLVRDKSKAGYDVALVTTDLAASAAQIIERYASRWSIE</sequence>
<dbReference type="InterPro" id="IPR038721">
    <property type="entry name" value="IS701-like_DDE_dom"/>
</dbReference>
<proteinExistence type="predicted"/>
<comment type="caution">
    <text evidence="2">The sequence shown here is derived from an EMBL/GenBank/DDBJ whole genome shotgun (WGS) entry which is preliminary data.</text>
</comment>
<evidence type="ECO:0000313" key="2">
    <source>
        <dbReference type="EMBL" id="EQD36937.1"/>
    </source>
</evidence>
<accession>T0YYB8</accession>
<protein>
    <submittedName>
        <fullName evidence="2">Transposase, IS4</fullName>
    </submittedName>
</protein>
<organism evidence="2">
    <name type="scientific">mine drainage metagenome</name>
    <dbReference type="NCBI Taxonomy" id="410659"/>
    <lineage>
        <taxon>unclassified sequences</taxon>
        <taxon>metagenomes</taxon>
        <taxon>ecological metagenomes</taxon>
    </lineage>
</organism>
<reference evidence="2" key="2">
    <citation type="journal article" date="2014" name="ISME J.">
        <title>Microbial stratification in low pH oxic and suboxic macroscopic growths along an acid mine drainage.</title>
        <authorList>
            <person name="Mendez-Garcia C."/>
            <person name="Mesa V."/>
            <person name="Sprenger R.R."/>
            <person name="Richter M."/>
            <person name="Diez M.S."/>
            <person name="Solano J."/>
            <person name="Bargiela R."/>
            <person name="Golyshina O.V."/>
            <person name="Manteca A."/>
            <person name="Ramos J.L."/>
            <person name="Gallego J.R."/>
            <person name="Llorente I."/>
            <person name="Martins Dos Santos V.A."/>
            <person name="Jensen O.N."/>
            <person name="Pelaez A.I."/>
            <person name="Sanchez J."/>
            <person name="Ferrer M."/>
        </authorList>
    </citation>
    <scope>NUCLEOTIDE SEQUENCE</scope>
</reference>
<feature type="domain" description="Transposase IS701-like DDE" evidence="1">
    <location>
        <begin position="24"/>
        <end position="109"/>
    </location>
</feature>
<gene>
    <name evidence="2" type="ORF">B2A_11961</name>
</gene>
<dbReference type="InterPro" id="IPR012337">
    <property type="entry name" value="RNaseH-like_sf"/>
</dbReference>
<dbReference type="EMBL" id="AUZZ01008631">
    <property type="protein sequence ID" value="EQD36937.1"/>
    <property type="molecule type" value="Genomic_DNA"/>
</dbReference>
<evidence type="ECO:0000259" key="1">
    <source>
        <dbReference type="Pfam" id="PF13546"/>
    </source>
</evidence>
<dbReference type="Pfam" id="PF13546">
    <property type="entry name" value="DDE_5"/>
    <property type="match status" value="1"/>
</dbReference>
<dbReference type="AlphaFoldDB" id="T0YYB8"/>